<reference evidence="3 4" key="1">
    <citation type="submission" date="2018-06" db="EMBL/GenBank/DDBJ databases">
        <title>Actinomadura craniellae sp. nov. isolated from marine sponge Craniella sp.</title>
        <authorList>
            <person name="Li L."/>
            <person name="Xu Q.H."/>
            <person name="Lin H.W."/>
            <person name="Lu Y.H."/>
        </authorList>
    </citation>
    <scope>NUCLEOTIDE SEQUENCE [LARGE SCALE GENOMIC DNA]</scope>
    <source>
        <strain evidence="3 4">LHW63021</strain>
    </source>
</reference>
<evidence type="ECO:0000313" key="3">
    <source>
        <dbReference type="EMBL" id="RAY11146.1"/>
    </source>
</evidence>
<evidence type="ECO:0000313" key="4">
    <source>
        <dbReference type="Proteomes" id="UP000251891"/>
    </source>
</evidence>
<dbReference type="CDD" id="cd07817">
    <property type="entry name" value="SRPBCC_8"/>
    <property type="match status" value="1"/>
</dbReference>
<keyword evidence="4" id="KW-1185">Reference proteome</keyword>
<proteinExistence type="predicted"/>
<dbReference type="Proteomes" id="UP000251891">
    <property type="component" value="Unassembled WGS sequence"/>
</dbReference>
<dbReference type="PANTHER" id="PTHR33824:SF7">
    <property type="entry name" value="POLYKETIDE CYCLASE_DEHYDRASE AND LIPID TRANSPORT SUPERFAMILY PROTEIN"/>
    <property type="match status" value="1"/>
</dbReference>
<dbReference type="Pfam" id="PF03364">
    <property type="entry name" value="Polyketide_cyc"/>
    <property type="match status" value="1"/>
</dbReference>
<evidence type="ECO:0000256" key="1">
    <source>
        <dbReference type="SAM" id="MobiDB-lite"/>
    </source>
</evidence>
<dbReference type="RefSeq" id="WP_111871845.1">
    <property type="nucleotide sequence ID" value="NZ_QLYX01000021.1"/>
</dbReference>
<gene>
    <name evidence="3" type="ORF">DPM19_32090</name>
</gene>
<dbReference type="InterPro" id="IPR047137">
    <property type="entry name" value="ORF3"/>
</dbReference>
<dbReference type="InterPro" id="IPR005031">
    <property type="entry name" value="COQ10_START"/>
</dbReference>
<feature type="region of interest" description="Disordered" evidence="1">
    <location>
        <begin position="213"/>
        <end position="234"/>
    </location>
</feature>
<organism evidence="3 4">
    <name type="scientific">Actinomadura craniellae</name>
    <dbReference type="NCBI Taxonomy" id="2231787"/>
    <lineage>
        <taxon>Bacteria</taxon>
        <taxon>Bacillati</taxon>
        <taxon>Actinomycetota</taxon>
        <taxon>Actinomycetes</taxon>
        <taxon>Streptosporangiales</taxon>
        <taxon>Thermomonosporaceae</taxon>
        <taxon>Actinomadura</taxon>
    </lineage>
</organism>
<dbReference type="PANTHER" id="PTHR33824">
    <property type="entry name" value="POLYKETIDE CYCLASE/DEHYDRASE AND LIPID TRANSPORT SUPERFAMILY PROTEIN"/>
    <property type="match status" value="1"/>
</dbReference>
<dbReference type="OrthoDB" id="3695445at2"/>
<dbReference type="Gene3D" id="3.30.530.20">
    <property type="match status" value="1"/>
</dbReference>
<protein>
    <submittedName>
        <fullName evidence="3">Cyclase</fullName>
    </submittedName>
</protein>
<dbReference type="EMBL" id="QLYX01000021">
    <property type="protein sequence ID" value="RAY11146.1"/>
    <property type="molecule type" value="Genomic_DNA"/>
</dbReference>
<dbReference type="AlphaFoldDB" id="A0A365GWG0"/>
<name>A0A365GWG0_9ACTN</name>
<sequence>MSAPYDEHEARGLARALGWMSLGLGTAQLTAPRAVGRTAGVDDSPVIRALLPLVGLRELTHAAGLLRGHRPTRWAWTRVAGDAMDLAILGTALRDRRGPRRQRVAAATAAVAGITAIDLYTALRARAAAGGTGDLHLRASVTVNRPRAEAYRHWREFGNLPRFMTHLRSVDDIGEGRTRWTAEAPVKSTVSWEAELVEDLPDELIAWRSLRDTGQGPGVSSSGSVRFSDAPGGRGTEVRVEMTYAPPGGRVGAAFARLFGEHPEQQVRDDLRRFKQILETGEVARSDARPEGFRARGFARERPAQPVA</sequence>
<dbReference type="InterPro" id="IPR023393">
    <property type="entry name" value="START-like_dom_sf"/>
</dbReference>
<feature type="domain" description="Coenzyme Q-binding protein COQ10 START" evidence="2">
    <location>
        <begin position="143"/>
        <end position="272"/>
    </location>
</feature>
<comment type="caution">
    <text evidence="3">The sequence shown here is derived from an EMBL/GenBank/DDBJ whole genome shotgun (WGS) entry which is preliminary data.</text>
</comment>
<feature type="region of interest" description="Disordered" evidence="1">
    <location>
        <begin position="285"/>
        <end position="308"/>
    </location>
</feature>
<accession>A0A365GWG0</accession>
<evidence type="ECO:0000259" key="2">
    <source>
        <dbReference type="Pfam" id="PF03364"/>
    </source>
</evidence>
<dbReference type="SUPFAM" id="SSF55961">
    <property type="entry name" value="Bet v1-like"/>
    <property type="match status" value="1"/>
</dbReference>